<keyword evidence="4" id="KW-0410">Iron transport</keyword>
<evidence type="ECO:0000313" key="9">
    <source>
        <dbReference type="Proteomes" id="UP000266258"/>
    </source>
</evidence>
<keyword evidence="3" id="KW-0813">Transport</keyword>
<comment type="subcellular location">
    <subcellularLocation>
        <location evidence="1">Cell envelope</location>
    </subcellularLocation>
</comment>
<dbReference type="GO" id="GO:1901678">
    <property type="term" value="P:iron coordination entity transport"/>
    <property type="evidence" value="ECO:0007669"/>
    <property type="project" value="UniProtKB-ARBA"/>
</dbReference>
<comment type="similarity">
    <text evidence="2">Belongs to the bacterial solute-binding protein 8 family.</text>
</comment>
<proteinExistence type="inferred from homology"/>
<dbReference type="InterPro" id="IPR033870">
    <property type="entry name" value="FatB"/>
</dbReference>
<gene>
    <name evidence="8" type="ORF">CJP74_01075</name>
</gene>
<dbReference type="GO" id="GO:0030288">
    <property type="term" value="C:outer membrane-bounded periplasmic space"/>
    <property type="evidence" value="ECO:0007669"/>
    <property type="project" value="TreeGrafter"/>
</dbReference>
<evidence type="ECO:0000256" key="6">
    <source>
        <dbReference type="SAM" id="SignalP"/>
    </source>
</evidence>
<dbReference type="RefSeq" id="WP_119496429.1">
    <property type="nucleotide sequence ID" value="NZ_NRJH01000011.1"/>
</dbReference>
<dbReference type="InterPro" id="IPR051313">
    <property type="entry name" value="Bact_iron-sidero_bind"/>
</dbReference>
<evidence type="ECO:0000313" key="8">
    <source>
        <dbReference type="EMBL" id="RIY33703.1"/>
    </source>
</evidence>
<evidence type="ECO:0000256" key="3">
    <source>
        <dbReference type="ARBA" id="ARBA00022448"/>
    </source>
</evidence>
<keyword evidence="4" id="KW-0406">Ion transport</keyword>
<evidence type="ECO:0000256" key="5">
    <source>
        <dbReference type="ARBA" id="ARBA00022729"/>
    </source>
</evidence>
<accession>A0A3A1Y624</accession>
<dbReference type="InterPro" id="IPR002491">
    <property type="entry name" value="ABC_transptr_periplasmic_BD"/>
</dbReference>
<dbReference type="Gene3D" id="3.40.50.1980">
    <property type="entry name" value="Nitrogenase molybdenum iron protein domain"/>
    <property type="match status" value="2"/>
</dbReference>
<dbReference type="OrthoDB" id="63946at2"/>
<feature type="domain" description="Fe/B12 periplasmic-binding" evidence="7">
    <location>
        <begin position="40"/>
        <end position="305"/>
    </location>
</feature>
<evidence type="ECO:0000256" key="1">
    <source>
        <dbReference type="ARBA" id="ARBA00004196"/>
    </source>
</evidence>
<dbReference type="EMBL" id="NRJH01000011">
    <property type="protein sequence ID" value="RIY33703.1"/>
    <property type="molecule type" value="Genomic_DNA"/>
</dbReference>
<comment type="caution">
    <text evidence="8">The sequence shown here is derived from an EMBL/GenBank/DDBJ whole genome shotgun (WGS) entry which is preliminary data.</text>
</comment>
<evidence type="ECO:0000256" key="4">
    <source>
        <dbReference type="ARBA" id="ARBA00022496"/>
    </source>
</evidence>
<organism evidence="8 9">
    <name type="scientific">Psittacicella melopsittaci</name>
    <dbReference type="NCBI Taxonomy" id="2028576"/>
    <lineage>
        <taxon>Bacteria</taxon>
        <taxon>Pseudomonadati</taxon>
        <taxon>Pseudomonadota</taxon>
        <taxon>Gammaproteobacteria</taxon>
        <taxon>Pasteurellales</taxon>
        <taxon>Psittacicellaceae</taxon>
        <taxon>Psittacicella</taxon>
    </lineage>
</organism>
<dbReference type="PANTHER" id="PTHR30532:SF28">
    <property type="entry name" value="PETROBACTIN-BINDING PROTEIN YCLQ"/>
    <property type="match status" value="1"/>
</dbReference>
<keyword evidence="5 6" id="KW-0732">Signal</keyword>
<evidence type="ECO:0000256" key="2">
    <source>
        <dbReference type="ARBA" id="ARBA00008814"/>
    </source>
</evidence>
<dbReference type="Pfam" id="PF01497">
    <property type="entry name" value="Peripla_BP_2"/>
    <property type="match status" value="1"/>
</dbReference>
<feature type="signal peptide" evidence="6">
    <location>
        <begin position="1"/>
        <end position="22"/>
    </location>
</feature>
<protein>
    <recommendedName>
        <fullName evidence="7">Fe/B12 periplasmic-binding domain-containing protein</fullName>
    </recommendedName>
</protein>
<evidence type="ECO:0000259" key="7">
    <source>
        <dbReference type="PROSITE" id="PS50983"/>
    </source>
</evidence>
<dbReference type="PROSITE" id="PS50983">
    <property type="entry name" value="FE_B12_PBP"/>
    <property type="match status" value="1"/>
</dbReference>
<reference evidence="8 9" key="1">
    <citation type="submission" date="2017-08" db="EMBL/GenBank/DDBJ databases">
        <title>Reclassification of Bisgaard taxon 37 and 44.</title>
        <authorList>
            <person name="Christensen H."/>
        </authorList>
    </citation>
    <scope>NUCLEOTIDE SEQUENCE [LARGE SCALE GENOMIC DNA]</scope>
    <source>
        <strain evidence="8 9">B96_4</strain>
    </source>
</reference>
<keyword evidence="9" id="KW-1185">Reference proteome</keyword>
<keyword evidence="4" id="KW-0408">Iron</keyword>
<dbReference type="PANTHER" id="PTHR30532">
    <property type="entry name" value="IRON III DICITRATE-BINDING PERIPLASMIC PROTEIN"/>
    <property type="match status" value="1"/>
</dbReference>
<sequence length="305" mass="33344">MNKVFKYGVALATSLFAINSYAVTVDSPTGKQDVPDNPQRIVVLDLSIADNLLALGQQHRVVGIADSKFFPAYLSKVYTDAKYKNVGLLVQPNLEAIAELKPDLIVTSGRQAKFLDQLKQIAPVYVATLDDTKQSYSIDANLLAVGKFTGQEAKAQELAKDLDAKIEALNKLASGKNALVLLTNDRKMSGFGPESRYSIVYKDFGFKPAGQIADAKGRHGVEVSYEFIQKTNPQFIFVVDRSAALTDAKDNAKNTLNNPLVNSTDAAKNNAIVYLDSKVWYLAYGGYYSTVEMINELSNAIKNAK</sequence>
<dbReference type="CDD" id="cd01140">
    <property type="entry name" value="FatB"/>
    <property type="match status" value="1"/>
</dbReference>
<name>A0A3A1Y624_9GAMM</name>
<feature type="chain" id="PRO_5017203804" description="Fe/B12 periplasmic-binding domain-containing protein" evidence="6">
    <location>
        <begin position="23"/>
        <end position="305"/>
    </location>
</feature>
<dbReference type="AlphaFoldDB" id="A0A3A1Y624"/>
<dbReference type="SUPFAM" id="SSF53807">
    <property type="entry name" value="Helical backbone' metal receptor"/>
    <property type="match status" value="1"/>
</dbReference>
<dbReference type="Proteomes" id="UP000266258">
    <property type="component" value="Unassembled WGS sequence"/>
</dbReference>